<name>T1KAD8_TETUR</name>
<reference evidence="1" key="2">
    <citation type="submission" date="2015-06" db="UniProtKB">
        <authorList>
            <consortium name="EnsemblMetazoa"/>
        </authorList>
    </citation>
    <scope>IDENTIFICATION</scope>
</reference>
<dbReference type="EMBL" id="CAEY01001938">
    <property type="status" value="NOT_ANNOTATED_CDS"/>
    <property type="molecule type" value="Genomic_DNA"/>
</dbReference>
<evidence type="ECO:0000313" key="2">
    <source>
        <dbReference type="Proteomes" id="UP000015104"/>
    </source>
</evidence>
<dbReference type="HOGENOM" id="CLU_3052928_0_0_1"/>
<protein>
    <submittedName>
        <fullName evidence="1">Uncharacterized protein</fullName>
    </submittedName>
</protein>
<dbReference type="EnsemblMetazoa" id="tetur08g00020.1">
    <property type="protein sequence ID" value="tetur08g00020.1"/>
    <property type="gene ID" value="tetur08g00020"/>
</dbReference>
<sequence>MDQTGFLTAFCKLMKVIRDESFNFLVQSVKPWLLIVFISSKLTVKLRFKTPSNC</sequence>
<dbReference type="Proteomes" id="UP000015104">
    <property type="component" value="Unassembled WGS sequence"/>
</dbReference>
<reference evidence="2" key="1">
    <citation type="submission" date="2011-08" db="EMBL/GenBank/DDBJ databases">
        <authorList>
            <person name="Rombauts S."/>
        </authorList>
    </citation>
    <scope>NUCLEOTIDE SEQUENCE</scope>
    <source>
        <strain evidence="2">London</strain>
    </source>
</reference>
<keyword evidence="2" id="KW-1185">Reference proteome</keyword>
<evidence type="ECO:0000313" key="1">
    <source>
        <dbReference type="EnsemblMetazoa" id="tetur08g00020.1"/>
    </source>
</evidence>
<dbReference type="AlphaFoldDB" id="T1KAD8"/>
<organism evidence="1 2">
    <name type="scientific">Tetranychus urticae</name>
    <name type="common">Two-spotted spider mite</name>
    <dbReference type="NCBI Taxonomy" id="32264"/>
    <lineage>
        <taxon>Eukaryota</taxon>
        <taxon>Metazoa</taxon>
        <taxon>Ecdysozoa</taxon>
        <taxon>Arthropoda</taxon>
        <taxon>Chelicerata</taxon>
        <taxon>Arachnida</taxon>
        <taxon>Acari</taxon>
        <taxon>Acariformes</taxon>
        <taxon>Trombidiformes</taxon>
        <taxon>Prostigmata</taxon>
        <taxon>Eleutherengona</taxon>
        <taxon>Raphignathae</taxon>
        <taxon>Tetranychoidea</taxon>
        <taxon>Tetranychidae</taxon>
        <taxon>Tetranychus</taxon>
    </lineage>
</organism>
<proteinExistence type="predicted"/>
<accession>T1KAD8</accession>